<protein>
    <submittedName>
        <fullName evidence="2">Methyltransferase-like protein 17, mitochondrial-like</fullName>
    </submittedName>
</protein>
<sequence length="204" mass="23973">MSAPMWNVVTRRFFKKTCSSCGILSNFTPTQAILLRQSRSMTTISKMKTKFDESVKDVLETTSHRTHPGIVRPKAVMLPERLQRSIDVVLQSYTGRQLADKSQVLFNYLWSRKRPVEVNQLRKQAIVLAKQMGLEDEKRRYNDTELLEVKERNILKQKKKTVIMQLKKKLYHWKAIQYTKEMGMVYIASKMASNYSAIYRVLYE</sequence>
<keyword evidence="1" id="KW-1185">Reference proteome</keyword>
<gene>
    <name evidence="2" type="primary">LOC102800476</name>
</gene>
<feature type="non-terminal residue" evidence="2">
    <location>
        <position position="204"/>
    </location>
</feature>
<accession>A0ABM0MA78</accession>
<name>A0ABM0MA78_SACKO</name>
<evidence type="ECO:0000313" key="2">
    <source>
        <dbReference type="RefSeq" id="XP_006816919.1"/>
    </source>
</evidence>
<dbReference type="Proteomes" id="UP000694865">
    <property type="component" value="Unplaced"/>
</dbReference>
<dbReference type="RefSeq" id="XP_006816919.1">
    <property type="nucleotide sequence ID" value="XM_006816856.1"/>
</dbReference>
<reference evidence="2" key="1">
    <citation type="submission" date="2025-08" db="UniProtKB">
        <authorList>
            <consortium name="RefSeq"/>
        </authorList>
    </citation>
    <scope>IDENTIFICATION</scope>
    <source>
        <tissue evidence="2">Testes</tissue>
    </source>
</reference>
<evidence type="ECO:0000313" key="1">
    <source>
        <dbReference type="Proteomes" id="UP000694865"/>
    </source>
</evidence>
<dbReference type="GeneID" id="102800476"/>
<organism evidence="1 2">
    <name type="scientific">Saccoglossus kowalevskii</name>
    <name type="common">Acorn worm</name>
    <dbReference type="NCBI Taxonomy" id="10224"/>
    <lineage>
        <taxon>Eukaryota</taxon>
        <taxon>Metazoa</taxon>
        <taxon>Hemichordata</taxon>
        <taxon>Enteropneusta</taxon>
        <taxon>Harrimaniidae</taxon>
        <taxon>Saccoglossus</taxon>
    </lineage>
</organism>
<proteinExistence type="predicted"/>